<evidence type="ECO:0000313" key="5">
    <source>
        <dbReference type="EMBL" id="SBW19013.1"/>
    </source>
</evidence>
<keyword evidence="2" id="KW-0482">Metalloprotease</keyword>
<keyword evidence="3" id="KW-0472">Membrane</keyword>
<name>A0A1C3NUN4_9ACTN</name>
<accession>A0A1C3NUN4</accession>
<dbReference type="PANTHER" id="PTHR30471:SF3">
    <property type="entry name" value="UPF0758 PROTEIN YEES-RELATED"/>
    <property type="match status" value="1"/>
</dbReference>
<dbReference type="Pfam" id="PF04002">
    <property type="entry name" value="RadC"/>
    <property type="match status" value="1"/>
</dbReference>
<feature type="domain" description="RadC-like JAB" evidence="4">
    <location>
        <begin position="37"/>
        <end position="111"/>
    </location>
</feature>
<gene>
    <name evidence="5" type="ORF">FDG2_0919</name>
</gene>
<evidence type="ECO:0000259" key="4">
    <source>
        <dbReference type="Pfam" id="PF04002"/>
    </source>
</evidence>
<keyword evidence="6" id="KW-1185">Reference proteome</keyword>
<evidence type="ECO:0000256" key="1">
    <source>
        <dbReference type="ARBA" id="ARBA00010243"/>
    </source>
</evidence>
<dbReference type="GO" id="GO:0008237">
    <property type="term" value="F:metallopeptidase activity"/>
    <property type="evidence" value="ECO:0007669"/>
    <property type="project" value="UniProtKB-KW"/>
</dbReference>
<keyword evidence="3" id="KW-0812">Transmembrane</keyword>
<evidence type="ECO:0000256" key="2">
    <source>
        <dbReference type="ARBA" id="ARBA00023049"/>
    </source>
</evidence>
<keyword evidence="2" id="KW-0645">Protease</keyword>
<keyword evidence="3" id="KW-1133">Transmembrane helix</keyword>
<dbReference type="PANTHER" id="PTHR30471">
    <property type="entry name" value="DNA REPAIR PROTEIN RADC"/>
    <property type="match status" value="1"/>
</dbReference>
<organism evidence="5 6">
    <name type="scientific">Candidatus Protofrankia californiensis</name>
    <dbReference type="NCBI Taxonomy" id="1839754"/>
    <lineage>
        <taxon>Bacteria</taxon>
        <taxon>Bacillati</taxon>
        <taxon>Actinomycetota</taxon>
        <taxon>Actinomycetes</taxon>
        <taxon>Frankiales</taxon>
        <taxon>Frankiaceae</taxon>
        <taxon>Protofrankia</taxon>
    </lineage>
</organism>
<comment type="similarity">
    <text evidence="1">Belongs to the UPF0758 family.</text>
</comment>
<protein>
    <recommendedName>
        <fullName evidence="4">RadC-like JAB domain-containing protein</fullName>
    </recommendedName>
</protein>
<dbReference type="InterPro" id="IPR025657">
    <property type="entry name" value="RadC_JAB"/>
</dbReference>
<proteinExistence type="inferred from homology"/>
<dbReference type="InterPro" id="IPR001405">
    <property type="entry name" value="UPF0758"/>
</dbReference>
<dbReference type="EMBL" id="FLUV01000368">
    <property type="protein sequence ID" value="SBW19013.1"/>
    <property type="molecule type" value="Genomic_DNA"/>
</dbReference>
<reference evidence="6" key="1">
    <citation type="submission" date="2016-02" db="EMBL/GenBank/DDBJ databases">
        <authorList>
            <person name="Wibberg D."/>
        </authorList>
    </citation>
    <scope>NUCLEOTIDE SEQUENCE [LARGE SCALE GENOMIC DNA]</scope>
</reference>
<keyword evidence="2" id="KW-0378">Hydrolase</keyword>
<dbReference type="Proteomes" id="UP000199013">
    <property type="component" value="Unassembled WGS sequence"/>
</dbReference>
<evidence type="ECO:0000313" key="6">
    <source>
        <dbReference type="Proteomes" id="UP000199013"/>
    </source>
</evidence>
<feature type="transmembrane region" description="Helical" evidence="3">
    <location>
        <begin position="92"/>
        <end position="114"/>
    </location>
</feature>
<sequence length="121" mass="13015">MIPSGSLSELVVDIQRWAPWLSREVALSVPVRRGVLLPASLIAVGADNPVRVSPTDVFRSAIRSRAEAVILMHSHRSDAPPSPADQAVTRRLVAAGVLLGLPIIAHLVVGPMRWTNCMDDP</sequence>
<dbReference type="Gene3D" id="3.40.140.10">
    <property type="entry name" value="Cytidine Deaminase, domain 2"/>
    <property type="match status" value="1"/>
</dbReference>
<evidence type="ECO:0000256" key="3">
    <source>
        <dbReference type="SAM" id="Phobius"/>
    </source>
</evidence>
<dbReference type="AlphaFoldDB" id="A0A1C3NUN4"/>